<evidence type="ECO:0000256" key="9">
    <source>
        <dbReference type="PROSITE-ProRule" id="PRU01373"/>
    </source>
</evidence>
<dbReference type="Pfam" id="PF03734">
    <property type="entry name" value="YkuD"/>
    <property type="match status" value="1"/>
</dbReference>
<dbReference type="InterPro" id="IPR050979">
    <property type="entry name" value="LD-transpeptidase"/>
</dbReference>
<sequence>MKRILATVIATALMTGSAAIAHATESGQDPITVASLDSSIAKTGWLQVLSQGDARKAKRGDINQSPIARELVAFSETAAPGTIIVDNSERRLYHVIGRGIAVKYAVSVGRKGFLWTGTNTVSRKAEWPTWVPPEDMRVREAKKGKVLPASMKGGIENPLGARAMYLGSTIYRIHGTNQPLSIGKAMSSGCIRMANEDVEHLYANVQIGATVVVRD</sequence>
<dbReference type="EMBL" id="LGAP01000001">
    <property type="protein sequence ID" value="KOF22785.1"/>
    <property type="molecule type" value="Genomic_DNA"/>
</dbReference>
<comment type="pathway">
    <text evidence="1 9">Cell wall biogenesis; peptidoglycan biosynthesis.</text>
</comment>
<feature type="active site" description="Proton donor/acceptor" evidence="9">
    <location>
        <position position="174"/>
    </location>
</feature>
<keyword evidence="5" id="KW-0378">Hydrolase</keyword>
<comment type="similarity">
    <text evidence="2">Belongs to the YkuD family.</text>
</comment>
<evidence type="ECO:0000256" key="2">
    <source>
        <dbReference type="ARBA" id="ARBA00005992"/>
    </source>
</evidence>
<dbReference type="FunFam" id="2.40.440.10:FF:000002">
    <property type="entry name" value="L,D-transpeptidase ErfK/SrfK"/>
    <property type="match status" value="1"/>
</dbReference>
<gene>
    <name evidence="12" type="ORF">AC244_04680</name>
</gene>
<organism evidence="12 13">
    <name type="scientific">Ensifer adhaerens</name>
    <name type="common">Sinorhizobium morelense</name>
    <dbReference type="NCBI Taxonomy" id="106592"/>
    <lineage>
        <taxon>Bacteria</taxon>
        <taxon>Pseudomonadati</taxon>
        <taxon>Pseudomonadota</taxon>
        <taxon>Alphaproteobacteria</taxon>
        <taxon>Hyphomicrobiales</taxon>
        <taxon>Rhizobiaceae</taxon>
        <taxon>Sinorhizobium/Ensifer group</taxon>
        <taxon>Ensifer</taxon>
    </lineage>
</organism>
<evidence type="ECO:0000256" key="6">
    <source>
        <dbReference type="ARBA" id="ARBA00022960"/>
    </source>
</evidence>
<keyword evidence="3" id="KW-0328">Glycosyltransferase</keyword>
<dbReference type="Gene3D" id="2.40.440.10">
    <property type="entry name" value="L,D-transpeptidase catalytic domain-like"/>
    <property type="match status" value="1"/>
</dbReference>
<dbReference type="PROSITE" id="PS52029">
    <property type="entry name" value="LD_TPASE"/>
    <property type="match status" value="1"/>
</dbReference>
<dbReference type="GO" id="GO:0071972">
    <property type="term" value="F:peptidoglycan L,D-transpeptidase activity"/>
    <property type="evidence" value="ECO:0007669"/>
    <property type="project" value="TreeGrafter"/>
</dbReference>
<evidence type="ECO:0000256" key="3">
    <source>
        <dbReference type="ARBA" id="ARBA00022676"/>
    </source>
</evidence>
<dbReference type="PANTHER" id="PTHR30582:SF24">
    <property type="entry name" value="L,D-TRANSPEPTIDASE ERFK_SRFK-RELATED"/>
    <property type="match status" value="1"/>
</dbReference>
<keyword evidence="4" id="KW-0808">Transferase</keyword>
<evidence type="ECO:0000256" key="4">
    <source>
        <dbReference type="ARBA" id="ARBA00022679"/>
    </source>
</evidence>
<feature type="active site" description="Nucleophile" evidence="9">
    <location>
        <position position="190"/>
    </location>
</feature>
<keyword evidence="6 9" id="KW-0133">Cell shape</keyword>
<dbReference type="CDD" id="cd16913">
    <property type="entry name" value="YkuD_like"/>
    <property type="match status" value="1"/>
</dbReference>
<keyword evidence="10" id="KW-0732">Signal</keyword>
<dbReference type="GO" id="GO:0008360">
    <property type="term" value="P:regulation of cell shape"/>
    <property type="evidence" value="ECO:0007669"/>
    <property type="project" value="UniProtKB-UniRule"/>
</dbReference>
<proteinExistence type="inferred from homology"/>
<evidence type="ECO:0000256" key="8">
    <source>
        <dbReference type="ARBA" id="ARBA00023316"/>
    </source>
</evidence>
<evidence type="ECO:0000256" key="5">
    <source>
        <dbReference type="ARBA" id="ARBA00022801"/>
    </source>
</evidence>
<feature type="chain" id="PRO_5005581468" description="L,D-TPase catalytic domain-containing protein" evidence="10">
    <location>
        <begin position="24"/>
        <end position="215"/>
    </location>
</feature>
<protein>
    <recommendedName>
        <fullName evidence="11">L,D-TPase catalytic domain-containing protein</fullName>
    </recommendedName>
</protein>
<name>A0A0L8C767_ENSAD</name>
<keyword evidence="7 9" id="KW-0573">Peptidoglycan synthesis</keyword>
<evidence type="ECO:0000256" key="1">
    <source>
        <dbReference type="ARBA" id="ARBA00004752"/>
    </source>
</evidence>
<dbReference type="SUPFAM" id="SSF141523">
    <property type="entry name" value="L,D-transpeptidase catalytic domain-like"/>
    <property type="match status" value="1"/>
</dbReference>
<dbReference type="Proteomes" id="UP000037425">
    <property type="component" value="Unassembled WGS sequence"/>
</dbReference>
<dbReference type="PANTHER" id="PTHR30582">
    <property type="entry name" value="L,D-TRANSPEPTIDASE"/>
    <property type="match status" value="1"/>
</dbReference>
<dbReference type="InterPro" id="IPR005490">
    <property type="entry name" value="LD_TPept_cat_dom"/>
</dbReference>
<feature type="signal peptide" evidence="10">
    <location>
        <begin position="1"/>
        <end position="23"/>
    </location>
</feature>
<dbReference type="PATRIC" id="fig|106592.7.peg.998"/>
<comment type="caution">
    <text evidence="12">The sequence shown here is derived from an EMBL/GenBank/DDBJ whole genome shotgun (WGS) entry which is preliminary data.</text>
</comment>
<dbReference type="RefSeq" id="WP_053247579.1">
    <property type="nucleotide sequence ID" value="NZ_LGAP01000001.1"/>
</dbReference>
<keyword evidence="8 9" id="KW-0961">Cell wall biogenesis/degradation</keyword>
<feature type="domain" description="L,D-TPase catalytic" evidence="11">
    <location>
        <begin position="81"/>
        <end position="214"/>
    </location>
</feature>
<dbReference type="InterPro" id="IPR038063">
    <property type="entry name" value="Transpep_catalytic_dom"/>
</dbReference>
<dbReference type="AlphaFoldDB" id="A0A0L8C767"/>
<evidence type="ECO:0000256" key="10">
    <source>
        <dbReference type="SAM" id="SignalP"/>
    </source>
</evidence>
<evidence type="ECO:0000256" key="7">
    <source>
        <dbReference type="ARBA" id="ARBA00022984"/>
    </source>
</evidence>
<evidence type="ECO:0000259" key="11">
    <source>
        <dbReference type="PROSITE" id="PS52029"/>
    </source>
</evidence>
<evidence type="ECO:0000313" key="13">
    <source>
        <dbReference type="Proteomes" id="UP000037425"/>
    </source>
</evidence>
<dbReference type="GO" id="GO:0005576">
    <property type="term" value="C:extracellular region"/>
    <property type="evidence" value="ECO:0007669"/>
    <property type="project" value="TreeGrafter"/>
</dbReference>
<dbReference type="GO" id="GO:0071555">
    <property type="term" value="P:cell wall organization"/>
    <property type="evidence" value="ECO:0007669"/>
    <property type="project" value="UniProtKB-UniRule"/>
</dbReference>
<accession>A0A0L8C767</accession>
<dbReference type="OrthoDB" id="9787225at2"/>
<reference evidence="13" key="1">
    <citation type="submission" date="2015-07" db="EMBL/GenBank/DDBJ databases">
        <title>Whole genome sequence of an Ensifer adhaerens strain isolated from a cave pool in the Wind Cave National Park.</title>
        <authorList>
            <person name="Eng W.W.H."/>
            <person name="Gan H.M."/>
            <person name="Barton H.A."/>
            <person name="Savka M.A."/>
        </authorList>
    </citation>
    <scope>NUCLEOTIDE SEQUENCE [LARGE SCALE GENOMIC DNA]</scope>
    <source>
        <strain evidence="13">SD006</strain>
    </source>
</reference>
<dbReference type="GO" id="GO:0016757">
    <property type="term" value="F:glycosyltransferase activity"/>
    <property type="evidence" value="ECO:0007669"/>
    <property type="project" value="UniProtKB-KW"/>
</dbReference>
<dbReference type="UniPathway" id="UPA00219"/>
<evidence type="ECO:0000313" key="12">
    <source>
        <dbReference type="EMBL" id="KOF22785.1"/>
    </source>
</evidence>
<dbReference type="GO" id="GO:0018104">
    <property type="term" value="P:peptidoglycan-protein cross-linking"/>
    <property type="evidence" value="ECO:0007669"/>
    <property type="project" value="TreeGrafter"/>
</dbReference>